<sequence>MTHSDITSPTVLLTGPTSGIGAGMLGHLVRHPSRPTLVLIGRDRERLDAAARRARDAGLVAHPLRADLADLTDVSRALDDVGDLVRSGRVGRLDAAILNAGAQFTDRRRRGAQGWELAFTVNVIAQHLLLRGIRPLLADHGHAVLLGSSTHRGRRASFNLVPDPVWQPPAALATPMPEPTGGERFRDEREHGGTAYATSKLALVTLSHPWARRLADDGHRLNTYDPGLVAGTGLGRDMPGYMYWVWRWMMPAMSVLPGATTPGRTSRHAVELALGDAHPGLHGGYVEIGRVTQAAPSTRLETRQAELWSWLEQATAPYLPAWLRDGAAA</sequence>
<dbReference type="InterPro" id="IPR002347">
    <property type="entry name" value="SDR_fam"/>
</dbReference>
<evidence type="ECO:0000313" key="4">
    <source>
        <dbReference type="Proteomes" id="UP001595960"/>
    </source>
</evidence>
<protein>
    <submittedName>
        <fullName evidence="3">SDR family NAD(P)-dependent oxidoreductase</fullName>
    </submittedName>
</protein>
<dbReference type="Pfam" id="PF00106">
    <property type="entry name" value="adh_short"/>
    <property type="match status" value="1"/>
</dbReference>
<dbReference type="InterPro" id="IPR036291">
    <property type="entry name" value="NAD(P)-bd_dom_sf"/>
</dbReference>
<evidence type="ECO:0000313" key="3">
    <source>
        <dbReference type="EMBL" id="MFC4828894.1"/>
    </source>
</evidence>
<reference evidence="4" key="1">
    <citation type="journal article" date="2019" name="Int. J. Syst. Evol. Microbiol.">
        <title>The Global Catalogue of Microorganisms (GCM) 10K type strain sequencing project: providing services to taxonomists for standard genome sequencing and annotation.</title>
        <authorList>
            <consortium name="The Broad Institute Genomics Platform"/>
            <consortium name="The Broad Institute Genome Sequencing Center for Infectious Disease"/>
            <person name="Wu L."/>
            <person name="Ma J."/>
        </authorList>
    </citation>
    <scope>NUCLEOTIDE SEQUENCE [LARGE SCALE GENOMIC DNA]</scope>
    <source>
        <strain evidence="4">CGMCC 1.12192</strain>
    </source>
</reference>
<name>A0ABV9R5Q8_9MICO</name>
<dbReference type="SUPFAM" id="SSF51735">
    <property type="entry name" value="NAD(P)-binding Rossmann-fold domains"/>
    <property type="match status" value="1"/>
</dbReference>
<dbReference type="RefSeq" id="WP_204392159.1">
    <property type="nucleotide sequence ID" value="NZ_JAFBBW010000001.1"/>
</dbReference>
<dbReference type="PRINTS" id="PR00081">
    <property type="entry name" value="GDHRDH"/>
</dbReference>
<comment type="similarity">
    <text evidence="1">Belongs to the short-chain dehydrogenases/reductases (SDR) family.</text>
</comment>
<dbReference type="EMBL" id="JBHSJC010000001">
    <property type="protein sequence ID" value="MFC4828894.1"/>
    <property type="molecule type" value="Genomic_DNA"/>
</dbReference>
<dbReference type="PANTHER" id="PTHR24320">
    <property type="entry name" value="RETINOL DEHYDROGENASE"/>
    <property type="match status" value="1"/>
</dbReference>
<accession>A0ABV9R5Q8</accession>
<keyword evidence="4" id="KW-1185">Reference proteome</keyword>
<evidence type="ECO:0000256" key="1">
    <source>
        <dbReference type="ARBA" id="ARBA00006484"/>
    </source>
</evidence>
<comment type="caution">
    <text evidence="3">The sequence shown here is derived from an EMBL/GenBank/DDBJ whole genome shotgun (WGS) entry which is preliminary data.</text>
</comment>
<dbReference type="Gene3D" id="3.40.50.720">
    <property type="entry name" value="NAD(P)-binding Rossmann-like Domain"/>
    <property type="match status" value="1"/>
</dbReference>
<evidence type="ECO:0000256" key="2">
    <source>
        <dbReference type="ARBA" id="ARBA00023002"/>
    </source>
</evidence>
<proteinExistence type="inferred from homology"/>
<dbReference type="Proteomes" id="UP001595960">
    <property type="component" value="Unassembled WGS sequence"/>
</dbReference>
<gene>
    <name evidence="3" type="ORF">ACFPER_08855</name>
</gene>
<organism evidence="3 4">
    <name type="scientific">Agromyces aurantiacus</name>
    <dbReference type="NCBI Taxonomy" id="165814"/>
    <lineage>
        <taxon>Bacteria</taxon>
        <taxon>Bacillati</taxon>
        <taxon>Actinomycetota</taxon>
        <taxon>Actinomycetes</taxon>
        <taxon>Micrococcales</taxon>
        <taxon>Microbacteriaceae</taxon>
        <taxon>Agromyces</taxon>
    </lineage>
</organism>
<dbReference type="PANTHER" id="PTHR24320:SF148">
    <property type="entry name" value="NAD(P)-BINDING ROSSMANN-FOLD SUPERFAMILY PROTEIN"/>
    <property type="match status" value="1"/>
</dbReference>
<keyword evidence="2" id="KW-0560">Oxidoreductase</keyword>